<reference evidence="3 4" key="1">
    <citation type="journal article" date="2018" name="MBio">
        <title>Comparative Genomics Reveals the Core Gene Toolbox for the Fungus-Insect Symbiosis.</title>
        <authorList>
            <person name="Wang Y."/>
            <person name="Stata M."/>
            <person name="Wang W."/>
            <person name="Stajich J.E."/>
            <person name="White M.M."/>
            <person name="Moncalvo J.M."/>
        </authorList>
    </citation>
    <scope>NUCLEOTIDE SEQUENCE [LARGE SCALE GENOMIC DNA]</scope>
    <source>
        <strain evidence="3 4">SWE-8-4</strain>
    </source>
</reference>
<accession>A0A2T9Y008</accession>
<evidence type="ECO:0000313" key="4">
    <source>
        <dbReference type="Proteomes" id="UP000245383"/>
    </source>
</evidence>
<dbReference type="EMBL" id="MBFR01000811">
    <property type="protein sequence ID" value="PVU85696.1"/>
    <property type="molecule type" value="Genomic_DNA"/>
</dbReference>
<feature type="chain" id="PRO_5015434274" evidence="2">
    <location>
        <begin position="23"/>
        <end position="340"/>
    </location>
</feature>
<dbReference type="AlphaFoldDB" id="A0A2T9Y008"/>
<proteinExistence type="predicted"/>
<sequence length="340" mass="37032">MKTCSLIGLLVITLTAVPAAVASPHGLGQNPLVELSKDLRNVGNVGVDLTSIQRDEPSGFVDGYITENINQKIDYDNGIPVTPGDSKIIEIADKNAKNNGGSSESSYKDRMYLFLSKINEFSDIINSDNEMPTENLELILDGIFRKNTKQRDTTNYDMDDFGTHGDMPTSSNNNCANDLICNINSGQSSSKKSTPFDENSLTIKLNKILSIINKKTENEYNKYQTSQKNKNKRLGYYNNKPSTNPEINDADILNLSKNSRYGSDTTPGINDAENPNLSKNSPSSSNKASSTSTSTKTSSTSTSTKTSSSSTSTNTSSVSSDDLDDIPNILNIDQKEKEDV</sequence>
<keyword evidence="4" id="KW-1185">Reference proteome</keyword>
<feature type="region of interest" description="Disordered" evidence="1">
    <location>
        <begin position="222"/>
        <end position="340"/>
    </location>
</feature>
<dbReference type="Proteomes" id="UP000245383">
    <property type="component" value="Unassembled WGS sequence"/>
</dbReference>
<name>A0A2T9Y008_9FUNG</name>
<organism evidence="3 4">
    <name type="scientific">Smittium simulii</name>
    <dbReference type="NCBI Taxonomy" id="133385"/>
    <lineage>
        <taxon>Eukaryota</taxon>
        <taxon>Fungi</taxon>
        <taxon>Fungi incertae sedis</taxon>
        <taxon>Zoopagomycota</taxon>
        <taxon>Kickxellomycotina</taxon>
        <taxon>Harpellomycetes</taxon>
        <taxon>Harpellales</taxon>
        <taxon>Legeriomycetaceae</taxon>
        <taxon>Smittium</taxon>
    </lineage>
</organism>
<dbReference type="STRING" id="133385.A0A2T9Y008"/>
<keyword evidence="2" id="KW-0732">Signal</keyword>
<evidence type="ECO:0000256" key="1">
    <source>
        <dbReference type="SAM" id="MobiDB-lite"/>
    </source>
</evidence>
<feature type="compositionally biased region" description="Polar residues" evidence="1">
    <location>
        <begin position="255"/>
        <end position="277"/>
    </location>
</feature>
<feature type="signal peptide" evidence="2">
    <location>
        <begin position="1"/>
        <end position="22"/>
    </location>
</feature>
<feature type="compositionally biased region" description="Low complexity" evidence="1">
    <location>
        <begin position="278"/>
        <end position="332"/>
    </location>
</feature>
<protein>
    <submittedName>
        <fullName evidence="3">Uncharacterized protein</fullName>
    </submittedName>
</protein>
<gene>
    <name evidence="3" type="ORF">BB561_006913</name>
</gene>
<evidence type="ECO:0000256" key="2">
    <source>
        <dbReference type="SAM" id="SignalP"/>
    </source>
</evidence>
<comment type="caution">
    <text evidence="3">The sequence shown here is derived from an EMBL/GenBank/DDBJ whole genome shotgun (WGS) entry which is preliminary data.</text>
</comment>
<evidence type="ECO:0000313" key="3">
    <source>
        <dbReference type="EMBL" id="PVU85696.1"/>
    </source>
</evidence>